<name>A0A9N9EGV0_9GLOM</name>
<reference evidence="1" key="1">
    <citation type="submission" date="2021-06" db="EMBL/GenBank/DDBJ databases">
        <authorList>
            <person name="Kallberg Y."/>
            <person name="Tangrot J."/>
            <person name="Rosling A."/>
        </authorList>
    </citation>
    <scope>NUCLEOTIDE SEQUENCE</scope>
    <source>
        <strain evidence="1">UK204</strain>
    </source>
</reference>
<dbReference type="EMBL" id="CAJVPQ010005651">
    <property type="protein sequence ID" value="CAG8673404.1"/>
    <property type="molecule type" value="Genomic_DNA"/>
</dbReference>
<gene>
    <name evidence="1" type="ORF">FCALED_LOCUS12131</name>
</gene>
<evidence type="ECO:0000313" key="1">
    <source>
        <dbReference type="EMBL" id="CAG8673404.1"/>
    </source>
</evidence>
<protein>
    <submittedName>
        <fullName evidence="1">9537_t:CDS:1</fullName>
    </submittedName>
</protein>
<evidence type="ECO:0000313" key="2">
    <source>
        <dbReference type="Proteomes" id="UP000789570"/>
    </source>
</evidence>
<keyword evidence="2" id="KW-1185">Reference proteome</keyword>
<organism evidence="1 2">
    <name type="scientific">Funneliformis caledonium</name>
    <dbReference type="NCBI Taxonomy" id="1117310"/>
    <lineage>
        <taxon>Eukaryota</taxon>
        <taxon>Fungi</taxon>
        <taxon>Fungi incertae sedis</taxon>
        <taxon>Mucoromycota</taxon>
        <taxon>Glomeromycotina</taxon>
        <taxon>Glomeromycetes</taxon>
        <taxon>Glomerales</taxon>
        <taxon>Glomeraceae</taxon>
        <taxon>Funneliformis</taxon>
    </lineage>
</organism>
<dbReference type="Proteomes" id="UP000789570">
    <property type="component" value="Unassembled WGS sequence"/>
</dbReference>
<sequence>MCLANEVIPEQSGAFFACQKESNWSDESTFSQFETAMWGRIWRRRIKDFMKIVSSRPLKHDFENKMQPRTIEDSRTGKNGYRRMEVNLRRIITLVPRNQADISAKVDHTKY</sequence>
<dbReference type="AlphaFoldDB" id="A0A9N9EGV0"/>
<comment type="caution">
    <text evidence="1">The sequence shown here is derived from an EMBL/GenBank/DDBJ whole genome shotgun (WGS) entry which is preliminary data.</text>
</comment>
<proteinExistence type="predicted"/>
<accession>A0A9N9EGV0</accession>